<keyword evidence="2" id="KW-1185">Reference proteome</keyword>
<name>A0ABY7VVX5_9BACT</name>
<gene>
    <name evidence="1" type="ORF">PQO03_21415</name>
</gene>
<dbReference type="EMBL" id="CP117812">
    <property type="protein sequence ID" value="WDE98375.1"/>
    <property type="molecule type" value="Genomic_DNA"/>
</dbReference>
<proteinExistence type="predicted"/>
<sequence>MVNKIIPVAFMEGARTTALNKQLRRECTIQLLAYPEADREKIEDDLYPRFSRVIESLLKCDEFKWLTGPKDIHANNEFVNFETDGVQVDLFVTLAWRIKQKFNILRVQHGEQQADVEAIALEALYFNQAWGQDLDSFEFWNLSIHEEAVVISKEKIDLSVLLDVRDKILETRSLLNNERNDFPFTKDMALCQSCKYMSLCERYE</sequence>
<reference evidence="1 2" key="1">
    <citation type="submission" date="2023-02" db="EMBL/GenBank/DDBJ databases">
        <title>Genome sequence of Lentisphaera profundi SAORIC-696.</title>
        <authorList>
            <person name="Kim e."/>
            <person name="Cho J.-C."/>
            <person name="Choi A."/>
            <person name="Kang I."/>
        </authorList>
    </citation>
    <scope>NUCLEOTIDE SEQUENCE [LARGE SCALE GENOMIC DNA]</scope>
    <source>
        <strain evidence="1 2">SAORIC-696</strain>
    </source>
</reference>
<protein>
    <recommendedName>
        <fullName evidence="3">PD-(D/E)XK endonuclease-like domain-containing protein</fullName>
    </recommendedName>
</protein>
<evidence type="ECO:0000313" key="1">
    <source>
        <dbReference type="EMBL" id="WDE98375.1"/>
    </source>
</evidence>
<accession>A0ABY7VVX5</accession>
<dbReference type="RefSeq" id="WP_274153249.1">
    <property type="nucleotide sequence ID" value="NZ_CP117812.1"/>
</dbReference>
<evidence type="ECO:0008006" key="3">
    <source>
        <dbReference type="Google" id="ProtNLM"/>
    </source>
</evidence>
<dbReference type="Proteomes" id="UP001214250">
    <property type="component" value="Chromosome 2"/>
</dbReference>
<evidence type="ECO:0000313" key="2">
    <source>
        <dbReference type="Proteomes" id="UP001214250"/>
    </source>
</evidence>
<organism evidence="1 2">
    <name type="scientific">Lentisphaera profundi</name>
    <dbReference type="NCBI Taxonomy" id="1658616"/>
    <lineage>
        <taxon>Bacteria</taxon>
        <taxon>Pseudomonadati</taxon>
        <taxon>Lentisphaerota</taxon>
        <taxon>Lentisphaeria</taxon>
        <taxon>Lentisphaerales</taxon>
        <taxon>Lentisphaeraceae</taxon>
        <taxon>Lentisphaera</taxon>
    </lineage>
</organism>